<evidence type="ECO:0000256" key="2">
    <source>
        <dbReference type="ARBA" id="ARBA00006730"/>
    </source>
</evidence>
<evidence type="ECO:0000313" key="7">
    <source>
        <dbReference type="EMBL" id="KAL2845629.1"/>
    </source>
</evidence>
<dbReference type="Pfam" id="PF01266">
    <property type="entry name" value="DAO"/>
    <property type="match status" value="1"/>
</dbReference>
<gene>
    <name evidence="7" type="ORF">BJX68DRAFT_269154</name>
</gene>
<dbReference type="SUPFAM" id="SSF54373">
    <property type="entry name" value="FAD-linked reductases, C-terminal domain"/>
    <property type="match status" value="1"/>
</dbReference>
<dbReference type="PANTHER" id="PTHR11530">
    <property type="entry name" value="D-AMINO ACID OXIDASE"/>
    <property type="match status" value="1"/>
</dbReference>
<dbReference type="EMBL" id="JBFXLR010000036">
    <property type="protein sequence ID" value="KAL2845629.1"/>
    <property type="molecule type" value="Genomic_DNA"/>
</dbReference>
<comment type="cofactor">
    <cofactor evidence="1">
        <name>FAD</name>
        <dbReference type="ChEBI" id="CHEBI:57692"/>
    </cofactor>
</comment>
<keyword evidence="4" id="KW-0274">FAD</keyword>
<dbReference type="Gene3D" id="3.40.50.720">
    <property type="entry name" value="NAD(P)-binding Rossmann-like Domain"/>
    <property type="match status" value="1"/>
</dbReference>
<dbReference type="GeneID" id="98161435"/>
<feature type="domain" description="FAD dependent oxidoreductase" evidence="6">
    <location>
        <begin position="7"/>
        <end position="342"/>
    </location>
</feature>
<evidence type="ECO:0000256" key="5">
    <source>
        <dbReference type="ARBA" id="ARBA00023002"/>
    </source>
</evidence>
<reference evidence="7 8" key="1">
    <citation type="submission" date="2024-07" db="EMBL/GenBank/DDBJ databases">
        <title>Section-level genome sequencing and comparative genomics of Aspergillus sections Usti and Cavernicolus.</title>
        <authorList>
            <consortium name="Lawrence Berkeley National Laboratory"/>
            <person name="Nybo J.L."/>
            <person name="Vesth T.C."/>
            <person name="Theobald S."/>
            <person name="Frisvad J.C."/>
            <person name="Larsen T.O."/>
            <person name="Kjaerboelling I."/>
            <person name="Rothschild-Mancinelli K."/>
            <person name="Lyhne E.K."/>
            <person name="Kogle M.E."/>
            <person name="Barry K."/>
            <person name="Clum A."/>
            <person name="Na H."/>
            <person name="Ledsgaard L."/>
            <person name="Lin J."/>
            <person name="Lipzen A."/>
            <person name="Kuo A."/>
            <person name="Riley R."/>
            <person name="Mondo S."/>
            <person name="LaButti K."/>
            <person name="Haridas S."/>
            <person name="Pangalinan J."/>
            <person name="Salamov A.A."/>
            <person name="Simmons B.A."/>
            <person name="Magnuson J.K."/>
            <person name="Chen J."/>
            <person name="Drula E."/>
            <person name="Henrissat B."/>
            <person name="Wiebenga A."/>
            <person name="Lubbers R.J."/>
            <person name="Gomes A.C."/>
            <person name="Macurrencykelacurrency M.R."/>
            <person name="Stajich J."/>
            <person name="Grigoriev I.V."/>
            <person name="Mortensen U.H."/>
            <person name="De vries R.P."/>
            <person name="Baker S.E."/>
            <person name="Andersen M.R."/>
        </authorList>
    </citation>
    <scope>NUCLEOTIDE SEQUENCE [LARGE SCALE GENOMIC DNA]</scope>
    <source>
        <strain evidence="7 8">CBS 756.74</strain>
    </source>
</reference>
<comment type="similarity">
    <text evidence="2">Belongs to the DAMOX/DASOX family.</text>
</comment>
<dbReference type="Gene3D" id="3.30.9.10">
    <property type="entry name" value="D-Amino Acid Oxidase, subunit A, domain 2"/>
    <property type="match status" value="1"/>
</dbReference>
<name>A0ABR4K093_9EURO</name>
<organism evidence="7 8">
    <name type="scientific">Aspergillus pseudodeflectus</name>
    <dbReference type="NCBI Taxonomy" id="176178"/>
    <lineage>
        <taxon>Eukaryota</taxon>
        <taxon>Fungi</taxon>
        <taxon>Dikarya</taxon>
        <taxon>Ascomycota</taxon>
        <taxon>Pezizomycotina</taxon>
        <taxon>Eurotiomycetes</taxon>
        <taxon>Eurotiomycetidae</taxon>
        <taxon>Eurotiales</taxon>
        <taxon>Aspergillaceae</taxon>
        <taxon>Aspergillus</taxon>
        <taxon>Aspergillus subgen. Nidulantes</taxon>
    </lineage>
</organism>
<dbReference type="InterPro" id="IPR006076">
    <property type="entry name" value="FAD-dep_OxRdtase"/>
</dbReference>
<dbReference type="PIRSF" id="PIRSF000189">
    <property type="entry name" value="D-aa_oxidase"/>
    <property type="match status" value="1"/>
</dbReference>
<evidence type="ECO:0000313" key="8">
    <source>
        <dbReference type="Proteomes" id="UP001610444"/>
    </source>
</evidence>
<evidence type="ECO:0000256" key="4">
    <source>
        <dbReference type="ARBA" id="ARBA00022827"/>
    </source>
</evidence>
<dbReference type="PANTHER" id="PTHR11530:SF26">
    <property type="entry name" value="FAD DEPENDENT OXIDOREDUCTASE SUPERFAMILY (AFU_ORTHOLOGUE AFUA_5G13940)"/>
    <property type="match status" value="1"/>
</dbReference>
<evidence type="ECO:0000256" key="3">
    <source>
        <dbReference type="ARBA" id="ARBA00022630"/>
    </source>
</evidence>
<dbReference type="SUPFAM" id="SSF51971">
    <property type="entry name" value="Nucleotide-binding domain"/>
    <property type="match status" value="1"/>
</dbReference>
<keyword evidence="5" id="KW-0560">Oxidoreductase</keyword>
<evidence type="ECO:0000259" key="6">
    <source>
        <dbReference type="Pfam" id="PF01266"/>
    </source>
</evidence>
<dbReference type="RefSeq" id="XP_070896763.1">
    <property type="nucleotide sequence ID" value="XM_071046271.1"/>
</dbReference>
<comment type="caution">
    <text evidence="7">The sequence shown here is derived from an EMBL/GenBank/DDBJ whole genome shotgun (WGS) entry which is preliminary data.</text>
</comment>
<proteinExistence type="inferred from homology"/>
<protein>
    <recommendedName>
        <fullName evidence="6">FAD dependent oxidoreductase domain-containing protein</fullName>
    </recommendedName>
</protein>
<sequence length="359" mass="39541">MPETETIVVIGAGVIGLTTALRLQQSLPKSTNKSVLLVARDWPTTTSLNYASPWAGAHYRPVPGTTPQSLREESQAQATYAYFKIASQDPASGIAKVEGIEHLENPPAEYRDQKAIETYYGHLDGFRFLEKSELPEGVVWGVRYETFVVNSPVYLAYLLRRFILLGGRTREYTLADPREAFYLGENVRTVVNCSGVGFGDEKSFIIRGQTCLVRNPTTTTLTRQNTDGTWSFSIPRPLDGGTIIGGTKGPHDWDPNPSLAVRETLLRNAKKWFPFTEENGGEFDVVRDIVGRRPAREGGMRIEVEHVDVGGPGRAEKGRRIVHGYGAAGRGYELSWGVAGDVVSLVLEGGEEVKEKAKL</sequence>
<dbReference type="Proteomes" id="UP001610444">
    <property type="component" value="Unassembled WGS sequence"/>
</dbReference>
<evidence type="ECO:0000256" key="1">
    <source>
        <dbReference type="ARBA" id="ARBA00001974"/>
    </source>
</evidence>
<dbReference type="InterPro" id="IPR023209">
    <property type="entry name" value="DAO"/>
</dbReference>
<accession>A0ABR4K093</accession>
<keyword evidence="8" id="KW-1185">Reference proteome</keyword>
<keyword evidence="3" id="KW-0285">Flavoprotein</keyword>